<evidence type="ECO:0008006" key="5">
    <source>
        <dbReference type="Google" id="ProtNLM"/>
    </source>
</evidence>
<name>A0A4R6N706_9BURK</name>
<feature type="compositionally biased region" description="Low complexity" evidence="1">
    <location>
        <begin position="65"/>
        <end position="82"/>
    </location>
</feature>
<feature type="region of interest" description="Disordered" evidence="1">
    <location>
        <begin position="54"/>
        <end position="140"/>
    </location>
</feature>
<proteinExistence type="predicted"/>
<feature type="signal peptide" evidence="2">
    <location>
        <begin position="1"/>
        <end position="21"/>
    </location>
</feature>
<protein>
    <recommendedName>
        <fullName evidence="5">DUF4124 domain-containing protein</fullName>
    </recommendedName>
</protein>
<feature type="compositionally biased region" description="Basic and acidic residues" evidence="1">
    <location>
        <begin position="87"/>
        <end position="123"/>
    </location>
</feature>
<evidence type="ECO:0000256" key="2">
    <source>
        <dbReference type="SAM" id="SignalP"/>
    </source>
</evidence>
<evidence type="ECO:0000256" key="1">
    <source>
        <dbReference type="SAM" id="MobiDB-lite"/>
    </source>
</evidence>
<comment type="caution">
    <text evidence="3">The sequence shown here is derived from an EMBL/GenBank/DDBJ whole genome shotgun (WGS) entry which is preliminary data.</text>
</comment>
<keyword evidence="2" id="KW-0732">Signal</keyword>
<evidence type="ECO:0000313" key="3">
    <source>
        <dbReference type="EMBL" id="TDP11129.1"/>
    </source>
</evidence>
<feature type="compositionally biased region" description="Basic and acidic residues" evidence="1">
    <location>
        <begin position="130"/>
        <end position="140"/>
    </location>
</feature>
<dbReference type="Proteomes" id="UP000295357">
    <property type="component" value="Unassembled WGS sequence"/>
</dbReference>
<sequence length="172" mass="18903">MPYRHTCLMLTLLSCALGVQAQVYRCPGPPVLYTDALSPKEAQEKGCRSIEGTPITVLQSPKPRAAAPAPAPGATPGAAPTASRGGNEGRVDPTQQKGRDDERRRVLESELREAEARLAELQREYQGGQPDRRGDERNNYQKYLDRVAELKAGITRQEADIQALKREISKLP</sequence>
<reference evidence="3 4" key="1">
    <citation type="submission" date="2019-03" db="EMBL/GenBank/DDBJ databases">
        <title>Genomic Encyclopedia of Type Strains, Phase IV (KMG-IV): sequencing the most valuable type-strain genomes for metagenomic binning, comparative biology and taxonomic classification.</title>
        <authorList>
            <person name="Goeker M."/>
        </authorList>
    </citation>
    <scope>NUCLEOTIDE SEQUENCE [LARGE SCALE GENOMIC DNA]</scope>
    <source>
        <strain evidence="3 4">DSM 25082</strain>
    </source>
</reference>
<dbReference type="EMBL" id="SNXE01000003">
    <property type="protein sequence ID" value="TDP11129.1"/>
    <property type="molecule type" value="Genomic_DNA"/>
</dbReference>
<dbReference type="RefSeq" id="WP_290297444.1">
    <property type="nucleotide sequence ID" value="NZ_JAUFPJ010000010.1"/>
</dbReference>
<organism evidence="3 4">
    <name type="scientific">Roseateles asaccharophilus</name>
    <dbReference type="NCBI Taxonomy" id="582607"/>
    <lineage>
        <taxon>Bacteria</taxon>
        <taxon>Pseudomonadati</taxon>
        <taxon>Pseudomonadota</taxon>
        <taxon>Betaproteobacteria</taxon>
        <taxon>Burkholderiales</taxon>
        <taxon>Sphaerotilaceae</taxon>
        <taxon>Roseateles</taxon>
    </lineage>
</organism>
<gene>
    <name evidence="3" type="ORF">DFR39_10352</name>
</gene>
<dbReference type="PROSITE" id="PS51257">
    <property type="entry name" value="PROKAR_LIPOPROTEIN"/>
    <property type="match status" value="1"/>
</dbReference>
<dbReference type="AlphaFoldDB" id="A0A4R6N706"/>
<feature type="chain" id="PRO_5020738495" description="DUF4124 domain-containing protein" evidence="2">
    <location>
        <begin position="22"/>
        <end position="172"/>
    </location>
</feature>
<accession>A0A4R6N706</accession>
<evidence type="ECO:0000313" key="4">
    <source>
        <dbReference type="Proteomes" id="UP000295357"/>
    </source>
</evidence>
<keyword evidence="4" id="KW-1185">Reference proteome</keyword>